<organism evidence="2 3">
    <name type="scientific">Aspergillus terreus (strain NIH 2624 / FGSC A1156)</name>
    <dbReference type="NCBI Taxonomy" id="341663"/>
    <lineage>
        <taxon>Eukaryota</taxon>
        <taxon>Fungi</taxon>
        <taxon>Dikarya</taxon>
        <taxon>Ascomycota</taxon>
        <taxon>Pezizomycotina</taxon>
        <taxon>Eurotiomycetes</taxon>
        <taxon>Eurotiomycetidae</taxon>
        <taxon>Eurotiales</taxon>
        <taxon>Aspergillaceae</taxon>
        <taxon>Aspergillus</taxon>
        <taxon>Aspergillus subgen. Circumdati</taxon>
    </lineage>
</organism>
<dbReference type="Pfam" id="PF11204">
    <property type="entry name" value="DUF2985"/>
    <property type="match status" value="1"/>
</dbReference>
<accession>Q0C7R2</accession>
<evidence type="ECO:0000256" key="1">
    <source>
        <dbReference type="SAM" id="Phobius"/>
    </source>
</evidence>
<dbReference type="RefSeq" id="XP_001218620.1">
    <property type="nucleotide sequence ID" value="XM_001218619.1"/>
</dbReference>
<feature type="transmembrane region" description="Helical" evidence="1">
    <location>
        <begin position="136"/>
        <end position="163"/>
    </location>
</feature>
<dbReference type="PANTHER" id="PTHR35872">
    <property type="entry name" value="INTEGRAL MEMBRANE PROTEIN (AFU_ORTHOLOGUE AFUA_5G07110)"/>
    <property type="match status" value="1"/>
</dbReference>
<keyword evidence="1" id="KW-0812">Transmembrane</keyword>
<protein>
    <submittedName>
        <fullName evidence="2">Uncharacterized protein</fullName>
    </submittedName>
</protein>
<dbReference type="OMA" id="CLAGCMW"/>
<proteinExistence type="predicted"/>
<reference evidence="3" key="1">
    <citation type="submission" date="2005-09" db="EMBL/GenBank/DDBJ databases">
        <title>Annotation of the Aspergillus terreus NIH2624 genome.</title>
        <authorList>
            <person name="Birren B.W."/>
            <person name="Lander E.S."/>
            <person name="Galagan J.E."/>
            <person name="Nusbaum C."/>
            <person name="Devon K."/>
            <person name="Henn M."/>
            <person name="Ma L.-J."/>
            <person name="Jaffe D.B."/>
            <person name="Butler J."/>
            <person name="Alvarez P."/>
            <person name="Gnerre S."/>
            <person name="Grabherr M."/>
            <person name="Kleber M."/>
            <person name="Mauceli E.W."/>
            <person name="Brockman W."/>
            <person name="Rounsley S."/>
            <person name="Young S.K."/>
            <person name="LaButti K."/>
            <person name="Pushparaj V."/>
            <person name="DeCaprio D."/>
            <person name="Crawford M."/>
            <person name="Koehrsen M."/>
            <person name="Engels R."/>
            <person name="Montgomery P."/>
            <person name="Pearson M."/>
            <person name="Howarth C."/>
            <person name="Larson L."/>
            <person name="Luoma S."/>
            <person name="White J."/>
            <person name="Alvarado L."/>
            <person name="Kodira C.D."/>
            <person name="Zeng Q."/>
            <person name="Oleary S."/>
            <person name="Yandava C."/>
            <person name="Denning D.W."/>
            <person name="Nierman W.C."/>
            <person name="Milne T."/>
            <person name="Madden K."/>
        </authorList>
    </citation>
    <scope>NUCLEOTIDE SEQUENCE [LARGE SCALE GENOMIC DNA]</scope>
    <source>
        <strain evidence="3">NIH 2624 / FGSC A1156</strain>
    </source>
</reference>
<gene>
    <name evidence="2" type="ORF">ATEG_10272</name>
</gene>
<dbReference type="eggNOG" id="ENOG502QQSQ">
    <property type="taxonomic scope" value="Eukaryota"/>
</dbReference>
<dbReference type="InterPro" id="IPR021369">
    <property type="entry name" value="DUF2985"/>
</dbReference>
<dbReference type="OrthoDB" id="6407410at2759"/>
<name>Q0C7R2_ASPTN</name>
<keyword evidence="1" id="KW-1133">Transmembrane helix</keyword>
<keyword evidence="1" id="KW-0472">Membrane</keyword>
<dbReference type="VEuPathDB" id="FungiDB:ATEG_10272"/>
<dbReference type="GeneID" id="4354687"/>
<dbReference type="EMBL" id="CH476610">
    <property type="protein sequence ID" value="EAU29269.1"/>
    <property type="molecule type" value="Genomic_DNA"/>
</dbReference>
<dbReference type="STRING" id="341663.Q0C7R2"/>
<evidence type="ECO:0000313" key="3">
    <source>
        <dbReference type="Proteomes" id="UP000007963"/>
    </source>
</evidence>
<feature type="transmembrane region" description="Helical" evidence="1">
    <location>
        <begin position="279"/>
        <end position="301"/>
    </location>
</feature>
<dbReference type="HOGENOM" id="CLU_031135_0_0_1"/>
<dbReference type="AlphaFoldDB" id="Q0C7R2"/>
<dbReference type="PANTHER" id="PTHR35872:SF1">
    <property type="entry name" value="ALPHA-L-RHAMNOSIDASE C"/>
    <property type="match status" value="1"/>
</dbReference>
<evidence type="ECO:0000313" key="2">
    <source>
        <dbReference type="EMBL" id="EAU29269.1"/>
    </source>
</evidence>
<feature type="transmembrane region" description="Helical" evidence="1">
    <location>
        <begin position="183"/>
        <end position="202"/>
    </location>
</feature>
<feature type="transmembrane region" description="Helical" evidence="1">
    <location>
        <begin position="313"/>
        <end position="330"/>
    </location>
</feature>
<dbReference type="Proteomes" id="UP000007963">
    <property type="component" value="Unassembled WGS sequence"/>
</dbReference>
<sequence>MDEMSEVVDAIIKSRRGLTEGWARQPDSVDKLGTLGIPLEPHMMSIGAAKGIRDYICPSPYLAASIPVKKIMAQCDPLSRAECGAPDMSPALENKAIEIHATLRTGNTAPEHVTTAVNQGAWLTAAWRWITTPKGFFILIYGLNIVAWGGMLFLLICNAAPAMCHPSCNDLYSSRRIWIETTSQILNGLFCVTGFGLAPWRFRDLYWWCRWRMAGSDREKSLAGITRLASIHQAWYRTPIVVSCVGCDGDCGCEQNKSSALTEALGGRAPPTATWKMDFVVWCNMWNTIFQGCLAGCMWGMNRFNRPSWTTGLFVALACVVAGAAGYMVFRETRRLARLAETTTADSAVAEKGKTGFELPV</sequence>